<protein>
    <submittedName>
        <fullName evidence="1">Uncharacterized protein</fullName>
    </submittedName>
</protein>
<proteinExistence type="predicted"/>
<reference evidence="1" key="1">
    <citation type="submission" date="2023-03" db="EMBL/GenBank/DDBJ databases">
        <title>Andean soil-derived lignocellulolytic bacterial consortium as a source of novel taxa and putative plastic-active enzymes.</title>
        <authorList>
            <person name="Diaz-Garcia L."/>
            <person name="Chuvochina M."/>
            <person name="Feuerriegel G."/>
            <person name="Bunk B."/>
            <person name="Sproer C."/>
            <person name="Streit W.R."/>
            <person name="Rodriguez L.M."/>
            <person name="Overmann J."/>
            <person name="Jimenez D.J."/>
        </authorList>
    </citation>
    <scope>NUCLEOTIDE SEQUENCE</scope>
    <source>
        <strain evidence="1">MAG 4196</strain>
    </source>
</reference>
<evidence type="ECO:0000313" key="1">
    <source>
        <dbReference type="EMBL" id="WEK03263.1"/>
    </source>
</evidence>
<gene>
    <name evidence="1" type="ORF">P0Y65_13790</name>
</gene>
<dbReference type="Proteomes" id="UP001217476">
    <property type="component" value="Chromosome"/>
</dbReference>
<dbReference type="AlphaFoldDB" id="A0AAJ6B086"/>
<organism evidence="1 2">
    <name type="scientific">Candidatus Devosia phytovorans</name>
    <dbReference type="NCBI Taxonomy" id="3121372"/>
    <lineage>
        <taxon>Bacteria</taxon>
        <taxon>Pseudomonadati</taxon>
        <taxon>Pseudomonadota</taxon>
        <taxon>Alphaproteobacteria</taxon>
        <taxon>Hyphomicrobiales</taxon>
        <taxon>Devosiaceae</taxon>
        <taxon>Devosia</taxon>
    </lineage>
</organism>
<dbReference type="EMBL" id="CP119312">
    <property type="protein sequence ID" value="WEK03263.1"/>
    <property type="molecule type" value="Genomic_DNA"/>
</dbReference>
<evidence type="ECO:0000313" key="2">
    <source>
        <dbReference type="Proteomes" id="UP001217476"/>
    </source>
</evidence>
<sequence>MTDQISAAEFRALTEDELCSALNKYCARQIGDILDLRLKKSAAGDHLAGEAVDDIAQLLFDNTGPLTLELIGLSSGLSIEKLQAMSIVDRMIALLQTFEVTFENTSVDDLGERVLVRLFGAGAQTSAVIAGSERH</sequence>
<accession>A0AAJ6B086</accession>
<name>A0AAJ6B086_9HYPH</name>